<dbReference type="OrthoDB" id="5383291at2"/>
<keyword evidence="5 6" id="KW-0819">tRNA processing</keyword>
<dbReference type="EMBL" id="PHGZ01000010">
    <property type="protein sequence ID" value="PJG83254.1"/>
    <property type="molecule type" value="Genomic_DNA"/>
</dbReference>
<dbReference type="InterPro" id="IPR022882">
    <property type="entry name" value="tRNA_adenine-N6_MeTrfase"/>
</dbReference>
<accession>A0A2M8RWK2</accession>
<evidence type="ECO:0000259" key="7">
    <source>
        <dbReference type="Pfam" id="PF05175"/>
    </source>
</evidence>
<evidence type="ECO:0000256" key="5">
    <source>
        <dbReference type="ARBA" id="ARBA00022694"/>
    </source>
</evidence>
<feature type="domain" description="Methyltransferase small" evidence="7">
    <location>
        <begin position="39"/>
        <end position="127"/>
    </location>
</feature>
<dbReference type="Gene3D" id="3.40.50.150">
    <property type="entry name" value="Vaccinia Virus protein VP39"/>
    <property type="match status" value="1"/>
</dbReference>
<evidence type="ECO:0000313" key="8">
    <source>
        <dbReference type="EMBL" id="PJG83254.1"/>
    </source>
</evidence>
<dbReference type="PANTHER" id="PTHR47739">
    <property type="entry name" value="TRNA1(VAL) (ADENINE(37)-N6)-METHYLTRANSFERASE"/>
    <property type="match status" value="1"/>
</dbReference>
<comment type="function">
    <text evidence="6">Specifically methylates the adenine in position 37 of tRNA(1)(Val) (anticodon cmo5UAC).</text>
</comment>
<dbReference type="GO" id="GO:0005737">
    <property type="term" value="C:cytoplasm"/>
    <property type="evidence" value="ECO:0007669"/>
    <property type="project" value="UniProtKB-SubCell"/>
</dbReference>
<reference evidence="8 9" key="1">
    <citation type="submission" date="2017-11" db="EMBL/GenBank/DDBJ databases">
        <title>Reclassification of Bisgaard taxon 5 as Caviibacterium pharyngocola gen. nov., sp. nov.</title>
        <authorList>
            <person name="Christensen H."/>
        </authorList>
    </citation>
    <scope>NUCLEOTIDE SEQUENCE [LARGE SCALE GENOMIC DNA]</scope>
    <source>
        <strain evidence="8 9">7_3</strain>
    </source>
</reference>
<dbReference type="GO" id="GO:0032259">
    <property type="term" value="P:methylation"/>
    <property type="evidence" value="ECO:0007669"/>
    <property type="project" value="UniProtKB-KW"/>
</dbReference>
<protein>
    <recommendedName>
        <fullName evidence="6">tRNA1(Val) (adenine(37)-N6)-methyltransferase</fullName>
        <ecNumber evidence="6">2.1.1.223</ecNumber>
    </recommendedName>
    <alternativeName>
        <fullName evidence="6">tRNA m6A37 methyltransferase</fullName>
    </alternativeName>
</protein>
<keyword evidence="9" id="KW-1185">Reference proteome</keyword>
<dbReference type="PANTHER" id="PTHR47739:SF1">
    <property type="entry name" value="TRNA1(VAL) (ADENINE(37)-N6)-METHYLTRANSFERASE"/>
    <property type="match status" value="1"/>
</dbReference>
<dbReference type="InterPro" id="IPR050210">
    <property type="entry name" value="tRNA_Adenine-N(6)_MTase"/>
</dbReference>
<dbReference type="InterPro" id="IPR029063">
    <property type="entry name" value="SAM-dependent_MTases_sf"/>
</dbReference>
<dbReference type="SUPFAM" id="SSF53335">
    <property type="entry name" value="S-adenosyl-L-methionine-dependent methyltransferases"/>
    <property type="match status" value="1"/>
</dbReference>
<evidence type="ECO:0000256" key="6">
    <source>
        <dbReference type="HAMAP-Rule" id="MF_01872"/>
    </source>
</evidence>
<keyword evidence="2 6" id="KW-0489">Methyltransferase</keyword>
<dbReference type="RefSeq" id="WP_100296448.1">
    <property type="nucleotide sequence ID" value="NZ_PHGZ01000010.1"/>
</dbReference>
<dbReference type="EC" id="2.1.1.223" evidence="6"/>
<dbReference type="Pfam" id="PF05175">
    <property type="entry name" value="MTS"/>
    <property type="match status" value="1"/>
</dbReference>
<organism evidence="8 9">
    <name type="scientific">Caviibacterium pharyngocola</name>
    <dbReference type="NCBI Taxonomy" id="28159"/>
    <lineage>
        <taxon>Bacteria</taxon>
        <taxon>Pseudomonadati</taxon>
        <taxon>Pseudomonadota</taxon>
        <taxon>Gammaproteobacteria</taxon>
        <taxon>Pasteurellales</taxon>
        <taxon>Pasteurellaceae</taxon>
        <taxon>Caviibacterium</taxon>
    </lineage>
</organism>
<comment type="caution">
    <text evidence="8">The sequence shown here is derived from an EMBL/GenBank/DDBJ whole genome shotgun (WGS) entry which is preliminary data.</text>
</comment>
<dbReference type="CDD" id="cd02440">
    <property type="entry name" value="AdoMet_MTases"/>
    <property type="match status" value="1"/>
</dbReference>
<dbReference type="InterPro" id="IPR007848">
    <property type="entry name" value="Small_mtfrase_dom"/>
</dbReference>
<dbReference type="GO" id="GO:0016430">
    <property type="term" value="F:tRNA (adenine-N6)-methyltransferase activity"/>
    <property type="evidence" value="ECO:0007669"/>
    <property type="project" value="UniProtKB-UniRule"/>
</dbReference>
<keyword evidence="3 6" id="KW-0808">Transferase</keyword>
<keyword evidence="1 6" id="KW-0963">Cytoplasm</keyword>
<keyword evidence="4 6" id="KW-0949">S-adenosyl-L-methionine</keyword>
<evidence type="ECO:0000256" key="4">
    <source>
        <dbReference type="ARBA" id="ARBA00022691"/>
    </source>
</evidence>
<evidence type="ECO:0000256" key="1">
    <source>
        <dbReference type="ARBA" id="ARBA00022490"/>
    </source>
</evidence>
<gene>
    <name evidence="8" type="ORF">CVP04_05150</name>
</gene>
<evidence type="ECO:0000313" key="9">
    <source>
        <dbReference type="Proteomes" id="UP000230282"/>
    </source>
</evidence>
<sequence length="237" mass="26873">MASNKNGFTFKQFHVNHDRCAMKVGTDGVLLGAWADVAGARNLLDFGTGSGLVALMLAQRSAPESRISAVEIDPDACLQAQENIDRSPWAARMRLYRQDILEFARNHPAQFDLITANPPYFEQSSACRSAQRTVARYTVNGQHSDWLNAAETCLTDNGNIHFILPFDAGEMLLKQTALYCAKRCEITTKQGKDPHRILLTFSKRAQPMEHSRLTIYTAENRYHPDFIRLIRDFYLKY</sequence>
<dbReference type="GO" id="GO:0008033">
    <property type="term" value="P:tRNA processing"/>
    <property type="evidence" value="ECO:0007669"/>
    <property type="project" value="UniProtKB-UniRule"/>
</dbReference>
<comment type="catalytic activity">
    <reaction evidence="6">
        <text>adenosine(37) in tRNA1(Val) + S-adenosyl-L-methionine = N(6)-methyladenosine(37) in tRNA1(Val) + S-adenosyl-L-homocysteine + H(+)</text>
        <dbReference type="Rhea" id="RHEA:43160"/>
        <dbReference type="Rhea" id="RHEA-COMP:10369"/>
        <dbReference type="Rhea" id="RHEA-COMP:10370"/>
        <dbReference type="ChEBI" id="CHEBI:15378"/>
        <dbReference type="ChEBI" id="CHEBI:57856"/>
        <dbReference type="ChEBI" id="CHEBI:59789"/>
        <dbReference type="ChEBI" id="CHEBI:74411"/>
        <dbReference type="ChEBI" id="CHEBI:74449"/>
        <dbReference type="EC" id="2.1.1.223"/>
    </reaction>
</comment>
<evidence type="ECO:0000256" key="3">
    <source>
        <dbReference type="ARBA" id="ARBA00022679"/>
    </source>
</evidence>
<evidence type="ECO:0000256" key="2">
    <source>
        <dbReference type="ARBA" id="ARBA00022603"/>
    </source>
</evidence>
<dbReference type="AlphaFoldDB" id="A0A2M8RWK2"/>
<dbReference type="Proteomes" id="UP000230282">
    <property type="component" value="Unassembled WGS sequence"/>
</dbReference>
<dbReference type="HAMAP" id="MF_01872">
    <property type="entry name" value="tRNA_methyltr_YfiC"/>
    <property type="match status" value="1"/>
</dbReference>
<proteinExistence type="inferred from homology"/>
<name>A0A2M8RWK2_9PAST</name>
<comment type="subcellular location">
    <subcellularLocation>
        <location evidence="6">Cytoplasm</location>
    </subcellularLocation>
</comment>
<comment type="similarity">
    <text evidence="6">Belongs to the methyltransferase superfamily. tRNA (adenine-N(6)-)-methyltransferase family.</text>
</comment>